<proteinExistence type="predicted"/>
<feature type="transmembrane region" description="Helical" evidence="1">
    <location>
        <begin position="9"/>
        <end position="30"/>
    </location>
</feature>
<dbReference type="RefSeq" id="WP_009072894.1">
    <property type="nucleotide sequence ID" value="NZ_JH597768.1"/>
</dbReference>
<protein>
    <recommendedName>
        <fullName evidence="4">DUF1404 domain-containing protein</fullName>
    </recommendedName>
</protein>
<evidence type="ECO:0000313" key="3">
    <source>
        <dbReference type="Proteomes" id="UP000003980"/>
    </source>
</evidence>
<reference evidence="2 3" key="1">
    <citation type="submission" date="2012-01" db="EMBL/GenBank/DDBJ databases">
        <title>Improved High-Quality Draft sequence of Metallosphaera yellowstonensis MK1.</title>
        <authorList>
            <consortium name="US DOE Joint Genome Institute"/>
            <person name="Lucas S."/>
            <person name="Han J."/>
            <person name="Cheng J.-F."/>
            <person name="Goodwin L."/>
            <person name="Pitluck S."/>
            <person name="Peters L."/>
            <person name="Teshima H."/>
            <person name="Detter J.C."/>
            <person name="Han C."/>
            <person name="Tapia R."/>
            <person name="Land M."/>
            <person name="Hauser L."/>
            <person name="Kyrpides N."/>
            <person name="Kozubal M."/>
            <person name="Macur R.E."/>
            <person name="Jay Z."/>
            <person name="Inskeep W."/>
            <person name="Woyke T."/>
        </authorList>
    </citation>
    <scope>NUCLEOTIDE SEQUENCE [LARGE SCALE GENOMIC DNA]</scope>
    <source>
        <strain evidence="2 3">MK1</strain>
    </source>
</reference>
<evidence type="ECO:0000313" key="2">
    <source>
        <dbReference type="EMBL" id="EHP69154.1"/>
    </source>
</evidence>
<dbReference type="InterPro" id="IPR009844">
    <property type="entry name" value="DUF1404"/>
</dbReference>
<dbReference type="EMBL" id="JH597768">
    <property type="protein sequence ID" value="EHP69154.1"/>
    <property type="molecule type" value="Genomic_DNA"/>
</dbReference>
<keyword evidence="3" id="KW-1185">Reference proteome</keyword>
<gene>
    <name evidence="2" type="ORF">MetMK1DRAFT_00019000</name>
</gene>
<dbReference type="HOGENOM" id="CLU_109678_0_0_2"/>
<dbReference type="eggNOG" id="arCOG06032">
    <property type="taxonomic scope" value="Archaea"/>
</dbReference>
<name>H2C5S7_9CREN</name>
<dbReference type="STRING" id="671065.MetMK1DRAFT_00019000"/>
<sequence length="185" mass="20672">MLESKTRFFSYTISIFLASGVVNPITLSLLSKDPLILMLSHYSLFTSGAILGYFGFRGNVWRPIAYTGLIPPVLFHLPVLFVYSALYPTWTLADYTSMLLGGFLLGAGLKRMRILEKITIFVLYMIGDTLLAVLLVLGYPVYSPPLVQFSPFTTGQFYGVAYVMFLIMNSVLFGVIGYVFKKLLS</sequence>
<accession>H2C5S7</accession>
<dbReference type="Proteomes" id="UP000003980">
    <property type="component" value="Unassembled WGS sequence"/>
</dbReference>
<feature type="transmembrane region" description="Helical" evidence="1">
    <location>
        <begin position="36"/>
        <end position="56"/>
    </location>
</feature>
<feature type="transmembrane region" description="Helical" evidence="1">
    <location>
        <begin position="92"/>
        <end position="109"/>
    </location>
</feature>
<dbReference type="AlphaFoldDB" id="H2C5S7"/>
<evidence type="ECO:0000256" key="1">
    <source>
        <dbReference type="SAM" id="Phobius"/>
    </source>
</evidence>
<keyword evidence="1" id="KW-1133">Transmembrane helix</keyword>
<dbReference type="Pfam" id="PF07185">
    <property type="entry name" value="DUF1404"/>
    <property type="match status" value="1"/>
</dbReference>
<feature type="transmembrane region" description="Helical" evidence="1">
    <location>
        <begin position="63"/>
        <end position="86"/>
    </location>
</feature>
<feature type="transmembrane region" description="Helical" evidence="1">
    <location>
        <begin position="121"/>
        <end position="142"/>
    </location>
</feature>
<feature type="transmembrane region" description="Helical" evidence="1">
    <location>
        <begin position="157"/>
        <end position="180"/>
    </location>
</feature>
<evidence type="ECO:0008006" key="4">
    <source>
        <dbReference type="Google" id="ProtNLM"/>
    </source>
</evidence>
<keyword evidence="1" id="KW-0472">Membrane</keyword>
<keyword evidence="1" id="KW-0812">Transmembrane</keyword>
<organism evidence="2 3">
    <name type="scientific">Metallosphaera yellowstonensis MK1</name>
    <dbReference type="NCBI Taxonomy" id="671065"/>
    <lineage>
        <taxon>Archaea</taxon>
        <taxon>Thermoproteota</taxon>
        <taxon>Thermoprotei</taxon>
        <taxon>Sulfolobales</taxon>
        <taxon>Sulfolobaceae</taxon>
        <taxon>Metallosphaera</taxon>
    </lineage>
</organism>